<dbReference type="GO" id="GO:0003735">
    <property type="term" value="F:structural constituent of ribosome"/>
    <property type="evidence" value="ECO:0007669"/>
    <property type="project" value="InterPro"/>
</dbReference>
<comment type="similarity">
    <text evidence="1">Belongs to the bacterial ribosomal protein bL27 family.</text>
</comment>
<dbReference type="Proteomes" id="UP000230353">
    <property type="component" value="Unassembled WGS sequence"/>
</dbReference>
<dbReference type="GO" id="GO:0005840">
    <property type="term" value="C:ribosome"/>
    <property type="evidence" value="ECO:0007669"/>
    <property type="project" value="UniProtKB-KW"/>
</dbReference>
<evidence type="ECO:0000313" key="6">
    <source>
        <dbReference type="EMBL" id="PIS13538.1"/>
    </source>
</evidence>
<evidence type="ECO:0000256" key="2">
    <source>
        <dbReference type="ARBA" id="ARBA00022980"/>
    </source>
</evidence>
<dbReference type="FunFam" id="2.40.50.100:FF:000060">
    <property type="entry name" value="Apicoplast ribosomal protein L27"/>
    <property type="match status" value="1"/>
</dbReference>
<accession>A0A2H0WNJ5</accession>
<evidence type="ECO:0000256" key="3">
    <source>
        <dbReference type="ARBA" id="ARBA00023274"/>
    </source>
</evidence>
<dbReference type="PRINTS" id="PR00063">
    <property type="entry name" value="RIBOSOMALL27"/>
</dbReference>
<dbReference type="GO" id="GO:0006412">
    <property type="term" value="P:translation"/>
    <property type="evidence" value="ECO:0007669"/>
    <property type="project" value="InterPro"/>
</dbReference>
<name>A0A2H0WNJ5_9BACT</name>
<dbReference type="Gene3D" id="2.40.50.100">
    <property type="match status" value="1"/>
</dbReference>
<dbReference type="SUPFAM" id="SSF110324">
    <property type="entry name" value="Ribosomal L27 protein-like"/>
    <property type="match status" value="1"/>
</dbReference>
<dbReference type="InterPro" id="IPR001684">
    <property type="entry name" value="Ribosomal_bL27"/>
</dbReference>
<dbReference type="NCBIfam" id="TIGR00062">
    <property type="entry name" value="L27"/>
    <property type="match status" value="1"/>
</dbReference>
<dbReference type="GO" id="GO:1990904">
    <property type="term" value="C:ribonucleoprotein complex"/>
    <property type="evidence" value="ECO:0007669"/>
    <property type="project" value="UniProtKB-KW"/>
</dbReference>
<evidence type="ECO:0000256" key="1">
    <source>
        <dbReference type="ARBA" id="ARBA00010797"/>
    </source>
</evidence>
<dbReference type="Pfam" id="PF01016">
    <property type="entry name" value="Ribosomal_L27"/>
    <property type="match status" value="1"/>
</dbReference>
<organism evidence="6 7">
    <name type="scientific">Candidatus Tagabacteria bacterium CG09_land_8_20_14_0_10_41_14</name>
    <dbReference type="NCBI Taxonomy" id="1975021"/>
    <lineage>
        <taxon>Bacteria</taxon>
        <taxon>Candidatus Tagaibacteriota</taxon>
    </lineage>
</organism>
<keyword evidence="2 6" id="KW-0689">Ribosomal protein</keyword>
<comment type="caution">
    <text evidence="6">The sequence shown here is derived from an EMBL/GenBank/DDBJ whole genome shotgun (WGS) entry which is preliminary data.</text>
</comment>
<protein>
    <recommendedName>
        <fullName evidence="4">Large ribosomal subunit protein bL27</fullName>
    </recommendedName>
    <alternativeName>
        <fullName evidence="5">50S ribosomal protein L27</fullName>
    </alternativeName>
</protein>
<evidence type="ECO:0000256" key="4">
    <source>
        <dbReference type="ARBA" id="ARBA00035175"/>
    </source>
</evidence>
<sequence>MAHTKAKGSTKNVRDSKPKYLGVKLYDGQTAKPGSVLVRQRGNKVWPGKNVGQGKDHTLFAAARGKVNFTKSRKKDYTGKTKRVSVVNII</sequence>
<gene>
    <name evidence="6" type="ORF">COT67_01205</name>
</gene>
<dbReference type="InterPro" id="IPR018261">
    <property type="entry name" value="Ribosomal_bL27_CS"/>
</dbReference>
<keyword evidence="3" id="KW-0687">Ribonucleoprotein</keyword>
<proteinExistence type="inferred from homology"/>
<reference evidence="7" key="1">
    <citation type="submission" date="2017-09" db="EMBL/GenBank/DDBJ databases">
        <title>Depth-based differentiation of microbial function through sediment-hosted aquifers and enrichment of novel symbionts in the deep terrestrial subsurface.</title>
        <authorList>
            <person name="Probst A.J."/>
            <person name="Ladd B."/>
            <person name="Jarett J.K."/>
            <person name="Geller-Mcgrath D.E."/>
            <person name="Sieber C.M.K."/>
            <person name="Emerson J.B."/>
            <person name="Anantharaman K."/>
            <person name="Thomas B.C."/>
            <person name="Malmstrom R."/>
            <person name="Stieglmeier M."/>
            <person name="Klingl A."/>
            <person name="Woyke T."/>
            <person name="Ryan C.M."/>
            <person name="Banfield J.F."/>
        </authorList>
    </citation>
    <scope>NUCLEOTIDE SEQUENCE [LARGE SCALE GENOMIC DNA]</scope>
</reference>
<dbReference type="AlphaFoldDB" id="A0A2H0WNJ5"/>
<dbReference type="EMBL" id="PEZL01000017">
    <property type="protein sequence ID" value="PIS13538.1"/>
    <property type="molecule type" value="Genomic_DNA"/>
</dbReference>
<evidence type="ECO:0000313" key="7">
    <source>
        <dbReference type="Proteomes" id="UP000230353"/>
    </source>
</evidence>
<dbReference type="PROSITE" id="PS00831">
    <property type="entry name" value="RIBOSOMAL_L27"/>
    <property type="match status" value="1"/>
</dbReference>
<evidence type="ECO:0000256" key="5">
    <source>
        <dbReference type="ARBA" id="ARBA00035477"/>
    </source>
</evidence>
<dbReference type="PANTHER" id="PTHR15893">
    <property type="entry name" value="RIBOSOMAL PROTEIN L27"/>
    <property type="match status" value="1"/>
</dbReference>
<dbReference type="PANTHER" id="PTHR15893:SF0">
    <property type="entry name" value="LARGE RIBOSOMAL SUBUNIT PROTEIN BL27M"/>
    <property type="match status" value="1"/>
</dbReference>